<organism evidence="2 3">
    <name type="scientific">Papaver somniferum</name>
    <name type="common">Opium poppy</name>
    <dbReference type="NCBI Taxonomy" id="3469"/>
    <lineage>
        <taxon>Eukaryota</taxon>
        <taxon>Viridiplantae</taxon>
        <taxon>Streptophyta</taxon>
        <taxon>Embryophyta</taxon>
        <taxon>Tracheophyta</taxon>
        <taxon>Spermatophyta</taxon>
        <taxon>Magnoliopsida</taxon>
        <taxon>Ranunculales</taxon>
        <taxon>Papaveraceae</taxon>
        <taxon>Papaveroideae</taxon>
        <taxon>Papaver</taxon>
    </lineage>
</organism>
<keyword evidence="3" id="KW-1185">Reference proteome</keyword>
<evidence type="ECO:0000256" key="1">
    <source>
        <dbReference type="SAM" id="Phobius"/>
    </source>
</evidence>
<reference evidence="2 3" key="1">
    <citation type="journal article" date="2018" name="Science">
        <title>The opium poppy genome and morphinan production.</title>
        <authorList>
            <person name="Guo L."/>
            <person name="Winzer T."/>
            <person name="Yang X."/>
            <person name="Li Y."/>
            <person name="Ning Z."/>
            <person name="He Z."/>
            <person name="Teodor R."/>
            <person name="Lu Y."/>
            <person name="Bowser T.A."/>
            <person name="Graham I.A."/>
            <person name="Ye K."/>
        </authorList>
    </citation>
    <scope>NUCLEOTIDE SEQUENCE [LARGE SCALE GENOMIC DNA]</scope>
    <source>
        <strain evidence="3">cv. HN1</strain>
        <tissue evidence="2">Leaves</tissue>
    </source>
</reference>
<feature type="transmembrane region" description="Helical" evidence="1">
    <location>
        <begin position="32"/>
        <end position="49"/>
    </location>
</feature>
<dbReference type="Proteomes" id="UP000316621">
    <property type="component" value="Chromosome 6"/>
</dbReference>
<gene>
    <name evidence="2" type="ORF">C5167_010093</name>
</gene>
<protein>
    <submittedName>
        <fullName evidence="2">Uncharacterized protein</fullName>
    </submittedName>
</protein>
<dbReference type="Gramene" id="RZC66400">
    <property type="protein sequence ID" value="RZC66400"/>
    <property type="gene ID" value="C5167_010093"/>
</dbReference>
<evidence type="ECO:0000313" key="3">
    <source>
        <dbReference type="Proteomes" id="UP000316621"/>
    </source>
</evidence>
<dbReference type="EMBL" id="CM010720">
    <property type="protein sequence ID" value="RZC66400.1"/>
    <property type="molecule type" value="Genomic_DNA"/>
</dbReference>
<keyword evidence="1" id="KW-0472">Membrane</keyword>
<sequence length="118" mass="12828">MAAAVSCKSTRGRDNHHAITMSKTVSIIADEVSWWCALLLVCVILVTAIKEINSISTDHQNIGHGHDEMVMISTGNNGDGMSNHFSIGGNNRPCEEIYVVGEGSYHQTLLVWKMLSGN</sequence>
<keyword evidence="1" id="KW-1133">Transmembrane helix</keyword>
<evidence type="ECO:0000313" key="2">
    <source>
        <dbReference type="EMBL" id="RZC66400.1"/>
    </source>
</evidence>
<name>A0A4Y7K244_PAPSO</name>
<dbReference type="OrthoDB" id="1417267at2759"/>
<keyword evidence="1" id="KW-0812">Transmembrane</keyword>
<dbReference type="AlphaFoldDB" id="A0A4Y7K244"/>
<accession>A0A4Y7K244</accession>
<proteinExistence type="predicted"/>